<dbReference type="Proteomes" id="UP001348369">
    <property type="component" value="Chromosome"/>
</dbReference>
<organism evidence="1 2">
    <name type="scientific">Streptomyces scopuliridis</name>
    <dbReference type="NCBI Taxonomy" id="452529"/>
    <lineage>
        <taxon>Bacteria</taxon>
        <taxon>Bacillati</taxon>
        <taxon>Actinomycetota</taxon>
        <taxon>Actinomycetes</taxon>
        <taxon>Kitasatosporales</taxon>
        <taxon>Streptomycetaceae</taxon>
        <taxon>Streptomyces</taxon>
    </lineage>
</organism>
<protein>
    <submittedName>
        <fullName evidence="1">TetR/AcrR family transcriptional regulator</fullName>
    </submittedName>
</protein>
<name>A0ACD4ZBV2_9ACTN</name>
<evidence type="ECO:0000313" key="1">
    <source>
        <dbReference type="EMBL" id="WSB95867.1"/>
    </source>
</evidence>
<accession>A0ACD4ZBV2</accession>
<keyword evidence="2" id="KW-1185">Reference proteome</keyword>
<dbReference type="EMBL" id="CP109109">
    <property type="protein sequence ID" value="WSB95867.1"/>
    <property type="molecule type" value="Genomic_DNA"/>
</dbReference>
<sequence length="213" mass="22342">MARPRKFDEQQVLDTARERFWSGGYAATRMEDIAEATGLGKGSLYGAFGGKQELFHRVFDDYCGSVVDAVSRQLRGNDADAYARLSAHVYAVSAATAADTAHRGCLLAKGAAELAEHDETVAKRARATIEALQALLEGDIAACQRNGDIAADADAGKLAALVLAVLRGIEALGKAGAGEETLTDIACTALAVLPRPAHFSSALPLQREDGLGN</sequence>
<proteinExistence type="predicted"/>
<gene>
    <name evidence="1" type="ORF">OG835_01760</name>
</gene>
<evidence type="ECO:0000313" key="2">
    <source>
        <dbReference type="Proteomes" id="UP001348369"/>
    </source>
</evidence>
<reference evidence="1" key="1">
    <citation type="submission" date="2022-10" db="EMBL/GenBank/DDBJ databases">
        <title>The complete genomes of actinobacterial strains from the NBC collection.</title>
        <authorList>
            <person name="Joergensen T.S."/>
            <person name="Alvarez Arevalo M."/>
            <person name="Sterndorff E.B."/>
            <person name="Faurdal D."/>
            <person name="Vuksanovic O."/>
            <person name="Mourched A.-S."/>
            <person name="Charusanti P."/>
            <person name="Shaw S."/>
            <person name="Blin K."/>
            <person name="Weber T."/>
        </authorList>
    </citation>
    <scope>NUCLEOTIDE SEQUENCE</scope>
    <source>
        <strain evidence="1">NBC 01771</strain>
    </source>
</reference>